<dbReference type="PANTHER" id="PTHR34714:SF2">
    <property type="entry name" value="EGF-LIKE DOMAIN-CONTAINING PROTEIN"/>
    <property type="match status" value="1"/>
</dbReference>
<reference evidence="1 2" key="1">
    <citation type="submission" date="2018-12" db="EMBL/GenBank/DDBJ databases">
        <title>Dyella dinghuensis sp. nov. DHOA06 and Dyella choica sp. nov. 4M-K27, isolated from forest soil.</title>
        <authorList>
            <person name="Qiu L.-H."/>
            <person name="Gao Z.-H."/>
        </authorList>
    </citation>
    <scope>NUCLEOTIDE SEQUENCE [LARGE SCALE GENOMIC DNA]</scope>
    <source>
        <strain evidence="1 2">4M-K27</strain>
    </source>
</reference>
<dbReference type="OrthoDB" id="6012996at2"/>
<keyword evidence="2" id="KW-1185">Reference proteome</keyword>
<evidence type="ECO:0000313" key="2">
    <source>
        <dbReference type="Proteomes" id="UP000274358"/>
    </source>
</evidence>
<organism evidence="1 2">
    <name type="scientific">Dyella choica</name>
    <dbReference type="NCBI Taxonomy" id="1927959"/>
    <lineage>
        <taxon>Bacteria</taxon>
        <taxon>Pseudomonadati</taxon>
        <taxon>Pseudomonadota</taxon>
        <taxon>Gammaproteobacteria</taxon>
        <taxon>Lysobacterales</taxon>
        <taxon>Rhodanobacteraceae</taxon>
        <taxon>Dyella</taxon>
    </lineage>
</organism>
<accession>A0A432M7N9</accession>
<proteinExistence type="predicted"/>
<dbReference type="PANTHER" id="PTHR34714">
    <property type="entry name" value="EGF-LIKE DOMAIN-CONTAINING PROTEIN"/>
    <property type="match status" value="1"/>
</dbReference>
<dbReference type="AlphaFoldDB" id="A0A432M7N9"/>
<comment type="caution">
    <text evidence="1">The sequence shown here is derived from an EMBL/GenBank/DDBJ whole genome shotgun (WGS) entry which is preliminary data.</text>
</comment>
<dbReference type="EMBL" id="RYYV01000004">
    <property type="protein sequence ID" value="RUL77523.1"/>
    <property type="molecule type" value="Genomic_DNA"/>
</dbReference>
<dbReference type="RefSeq" id="WP_126683918.1">
    <property type="nucleotide sequence ID" value="NZ_RYYV01000004.1"/>
</dbReference>
<gene>
    <name evidence="1" type="ORF">EKH80_06440</name>
</gene>
<dbReference type="Proteomes" id="UP000274358">
    <property type="component" value="Unassembled WGS sequence"/>
</dbReference>
<evidence type="ECO:0000313" key="1">
    <source>
        <dbReference type="EMBL" id="RUL77523.1"/>
    </source>
</evidence>
<protein>
    <submittedName>
        <fullName evidence="1">Uncharacterized protein</fullName>
    </submittedName>
</protein>
<sequence>MTTTSSTLSIESAVSDSALQANEPNWDAIIDQAGPAGPLERVVRPGQWWQVIVGVRLNLAHVLHHAATASKETFSHYRLLIFADTVDVRHDVLHPIECEWLDMVVVLARRLETNATFHLRSDSITVLGFYAGMVTTASCKGQLTKLLTWGPDKPHTISRTDDLTDPLTPQVIMTHYLVEGEGYIQLPATPLPMDFSLMPMAACQPLLERMLLAAQELGAQGKGELGLELCTRLQGLLALLPDRAEWQPLALAAANLRELLQPVRLFPEQVPYLSASFYGDLAREHVPTLQAYAGSYARLADRTFELEARKQAARRVLGEKGDAGAFQQLVATQLAENLRLATANVKRAQDAIEPQSANVRRAEAAFKAGLDAWKAAKEAAAAWAIVGAVFTFVAGVGSMFAGNASGAAGAAKAAADVASTAAKLAEIMKKLVKVGQAIEKIVKLCLAIVAAVDKIADAGKFARDLSAISREALSDDAKSAPSAAAYWDQMWVEVETQLAPAIKEGIDGAEEYLKELKILVIYGRALTTAQAALPALIQELARNRLQAEIAARQHDAVASEIANLKQQQMLSTQTMVLLWGNYRAMQRSLLVALYQFDAAWRYWALDSTIVARDDYRGIADLAGDLKAIADLKQMQARALESFRPAPQEYRRAAYTVPPAQRQALLDGQRIGLCLSSTNSPLSGWGLTSRVRVTEIHVWVEWAPGKRPNRGVVEFTLRTGGAYDDRRLVGRESKPFHFHGAPVDLTFRYDLAGTPADQPGDAVRVRAAIAEEFRTSYSEPTLYADWIISTPKVAEGDGDTVDIGKLKADVIGIRVEFSGTYIKDPDRKL</sequence>
<name>A0A432M7N9_9GAMM</name>